<dbReference type="Pfam" id="PF01693">
    <property type="entry name" value="Cauli_VI"/>
    <property type="match status" value="1"/>
</dbReference>
<comment type="caution">
    <text evidence="3">The sequence shown here is derived from an EMBL/GenBank/DDBJ whole genome shotgun (WGS) entry which is preliminary data.</text>
</comment>
<keyword evidence="4" id="KW-1185">Reference proteome</keyword>
<evidence type="ECO:0000313" key="3">
    <source>
        <dbReference type="EMBL" id="KAH7236459.1"/>
    </source>
</evidence>
<proteinExistence type="predicted"/>
<evidence type="ECO:0000259" key="2">
    <source>
        <dbReference type="Pfam" id="PF01693"/>
    </source>
</evidence>
<reference evidence="3" key="1">
    <citation type="journal article" date="2021" name="Nat. Commun.">
        <title>Genetic determinants of endophytism in the Arabidopsis root mycobiome.</title>
        <authorList>
            <person name="Mesny F."/>
            <person name="Miyauchi S."/>
            <person name="Thiergart T."/>
            <person name="Pickel B."/>
            <person name="Atanasova L."/>
            <person name="Karlsson M."/>
            <person name="Huettel B."/>
            <person name="Barry K.W."/>
            <person name="Haridas S."/>
            <person name="Chen C."/>
            <person name="Bauer D."/>
            <person name="Andreopoulos W."/>
            <person name="Pangilinan J."/>
            <person name="LaButti K."/>
            <person name="Riley R."/>
            <person name="Lipzen A."/>
            <person name="Clum A."/>
            <person name="Drula E."/>
            <person name="Henrissat B."/>
            <person name="Kohler A."/>
            <person name="Grigoriev I.V."/>
            <person name="Martin F.M."/>
            <person name="Hacquard S."/>
        </authorList>
    </citation>
    <scope>NUCLEOTIDE SEQUENCE</scope>
    <source>
        <strain evidence="3">MPI-SDFR-AT-0068</strain>
    </source>
</reference>
<accession>A0A8K0RR75</accession>
<dbReference type="AlphaFoldDB" id="A0A8K0RR75"/>
<gene>
    <name evidence="3" type="ORF">BKA59DRAFT_516979</name>
</gene>
<feature type="region of interest" description="Disordered" evidence="1">
    <location>
        <begin position="92"/>
        <end position="114"/>
    </location>
</feature>
<dbReference type="EMBL" id="JAGPXF010000007">
    <property type="protein sequence ID" value="KAH7236459.1"/>
    <property type="molecule type" value="Genomic_DNA"/>
</dbReference>
<protein>
    <recommendedName>
        <fullName evidence="2">Ribonuclease H1 N-terminal domain-containing protein</fullName>
    </recommendedName>
</protein>
<dbReference type="InterPro" id="IPR009027">
    <property type="entry name" value="Ribosomal_bL9/RNase_H1_N"/>
</dbReference>
<feature type="region of interest" description="Disordered" evidence="1">
    <location>
        <begin position="242"/>
        <end position="290"/>
    </location>
</feature>
<feature type="region of interest" description="Disordered" evidence="1">
    <location>
        <begin position="119"/>
        <end position="138"/>
    </location>
</feature>
<dbReference type="InterPro" id="IPR011320">
    <property type="entry name" value="RNase_H1_N"/>
</dbReference>
<evidence type="ECO:0000313" key="4">
    <source>
        <dbReference type="Proteomes" id="UP000813427"/>
    </source>
</evidence>
<evidence type="ECO:0000256" key="1">
    <source>
        <dbReference type="SAM" id="MobiDB-lite"/>
    </source>
</evidence>
<feature type="domain" description="Ribonuclease H1 N-terminal" evidence="2">
    <location>
        <begin position="6"/>
        <end position="47"/>
    </location>
</feature>
<feature type="compositionally biased region" description="Low complexity" evidence="1">
    <location>
        <begin position="94"/>
        <end position="105"/>
    </location>
</feature>
<dbReference type="SUPFAM" id="SSF55658">
    <property type="entry name" value="L9 N-domain-like"/>
    <property type="match status" value="1"/>
</dbReference>
<dbReference type="InterPro" id="IPR037056">
    <property type="entry name" value="RNase_H1_N_sf"/>
</dbReference>
<dbReference type="Gene3D" id="3.40.970.10">
    <property type="entry name" value="Ribonuclease H1, N-terminal domain"/>
    <property type="match status" value="1"/>
</dbReference>
<name>A0A8K0RR75_9HYPO</name>
<sequence length="290" mass="31789">MKSHYPFYAVNVGGERSVVESYDEAKVLINGVSRARTKGCWSREEAEITESPSCKSRWIQNKQSSSATELPLASALPTLRTAVATRVTLPMRPAESVSAASSQSANDDELREAKKAKKRELTALNDNPLPPTENDPLPAIWNDDPFSTGEDGFVFTNSGSAIEKLLELFRHHNSVCITPVAQKDMQEAAERNSHKHLFAFCFLIARDSPSTLQAAPKKPRGRPPKARAADLEQSSMHAFTVKQSASTIVEPAPSSKAIMPDVSSTEEPHSPSVNNRKSKRPPASVLITRW</sequence>
<organism evidence="3 4">
    <name type="scientific">Fusarium tricinctum</name>
    <dbReference type="NCBI Taxonomy" id="61284"/>
    <lineage>
        <taxon>Eukaryota</taxon>
        <taxon>Fungi</taxon>
        <taxon>Dikarya</taxon>
        <taxon>Ascomycota</taxon>
        <taxon>Pezizomycotina</taxon>
        <taxon>Sordariomycetes</taxon>
        <taxon>Hypocreomycetidae</taxon>
        <taxon>Hypocreales</taxon>
        <taxon>Nectriaceae</taxon>
        <taxon>Fusarium</taxon>
        <taxon>Fusarium tricinctum species complex</taxon>
    </lineage>
</organism>
<dbReference type="Proteomes" id="UP000813427">
    <property type="component" value="Unassembled WGS sequence"/>
</dbReference>
<feature type="region of interest" description="Disordered" evidence="1">
    <location>
        <begin position="212"/>
        <end position="231"/>
    </location>
</feature>